<reference evidence="1" key="1">
    <citation type="journal article" date="2013" name="Nat. Commun.">
        <title>Whole-genome sequencing of Oryza brachyantha reveals mechanisms underlying Oryza genome evolution.</title>
        <authorList>
            <person name="Chen J."/>
            <person name="Huang Q."/>
            <person name="Gao D."/>
            <person name="Wang J."/>
            <person name="Lang Y."/>
            <person name="Liu T."/>
            <person name="Li B."/>
            <person name="Bai Z."/>
            <person name="Luis Goicoechea J."/>
            <person name="Liang C."/>
            <person name="Chen C."/>
            <person name="Zhang W."/>
            <person name="Sun S."/>
            <person name="Liao Y."/>
            <person name="Zhang X."/>
            <person name="Yang L."/>
            <person name="Song C."/>
            <person name="Wang M."/>
            <person name="Shi J."/>
            <person name="Liu G."/>
            <person name="Liu J."/>
            <person name="Zhou H."/>
            <person name="Zhou W."/>
            <person name="Yu Q."/>
            <person name="An N."/>
            <person name="Chen Y."/>
            <person name="Cai Q."/>
            <person name="Wang B."/>
            <person name="Liu B."/>
            <person name="Min J."/>
            <person name="Huang Y."/>
            <person name="Wu H."/>
            <person name="Li Z."/>
            <person name="Zhang Y."/>
            <person name="Yin Y."/>
            <person name="Song W."/>
            <person name="Jiang J."/>
            <person name="Jackson S.A."/>
            <person name="Wing R.A."/>
            <person name="Wang J."/>
            <person name="Chen M."/>
        </authorList>
    </citation>
    <scope>NUCLEOTIDE SEQUENCE [LARGE SCALE GENOMIC DNA]</scope>
    <source>
        <strain evidence="1">cv. IRGC 101232</strain>
    </source>
</reference>
<sequence length="65" mass="6926">NGGSTSLERPSFICCNLSLLSFEASHACNANANLTSYVIYTFHLVSHAVSSFLGSVTMDDDHSGK</sequence>
<dbReference type="Proteomes" id="UP000006038">
    <property type="component" value="Chromosome 11"/>
</dbReference>
<dbReference type="HOGENOM" id="CLU_2856529_0_0_1"/>
<dbReference type="EnsemblPlants" id="OB11G15520.1">
    <property type="protein sequence ID" value="OB11G15520.1"/>
    <property type="gene ID" value="OB11G15520"/>
</dbReference>
<proteinExistence type="predicted"/>
<accession>J3N6W6</accession>
<reference evidence="1" key="2">
    <citation type="submission" date="2013-04" db="UniProtKB">
        <authorList>
            <consortium name="EnsemblPlants"/>
        </authorList>
    </citation>
    <scope>IDENTIFICATION</scope>
</reference>
<evidence type="ECO:0000313" key="2">
    <source>
        <dbReference type="Proteomes" id="UP000006038"/>
    </source>
</evidence>
<organism evidence="1">
    <name type="scientific">Oryza brachyantha</name>
    <name type="common">malo sina</name>
    <dbReference type="NCBI Taxonomy" id="4533"/>
    <lineage>
        <taxon>Eukaryota</taxon>
        <taxon>Viridiplantae</taxon>
        <taxon>Streptophyta</taxon>
        <taxon>Embryophyta</taxon>
        <taxon>Tracheophyta</taxon>
        <taxon>Spermatophyta</taxon>
        <taxon>Magnoliopsida</taxon>
        <taxon>Liliopsida</taxon>
        <taxon>Poales</taxon>
        <taxon>Poaceae</taxon>
        <taxon>BOP clade</taxon>
        <taxon>Oryzoideae</taxon>
        <taxon>Oryzeae</taxon>
        <taxon>Oryzinae</taxon>
        <taxon>Oryza</taxon>
    </lineage>
</organism>
<evidence type="ECO:0000313" key="1">
    <source>
        <dbReference type="EnsemblPlants" id="OB11G15520.1"/>
    </source>
</evidence>
<dbReference type="AlphaFoldDB" id="J3N6W6"/>
<name>J3N6W6_ORYBR</name>
<keyword evidence="2" id="KW-1185">Reference proteome</keyword>
<protein>
    <submittedName>
        <fullName evidence="1">Uncharacterized protein</fullName>
    </submittedName>
</protein>
<dbReference type="Gramene" id="OB11G15520.1">
    <property type="protein sequence ID" value="OB11G15520.1"/>
    <property type="gene ID" value="OB11G15520"/>
</dbReference>